<keyword evidence="2" id="KW-0282">Flagellum</keyword>
<dbReference type="AlphaFoldDB" id="A0A934SUT3"/>
<sequence>MPAFELLSSPALQASRLALEAAQLRQVIIAANIANANNTGYLPRRVDFEARLQDALASAREGAELLRAARPIVAAEAAPVALDQHLAAQTVNVVQYQALIKSVNAQLDLLNLASNDGRK</sequence>
<dbReference type="Proteomes" id="UP000622890">
    <property type="component" value="Unassembled WGS sequence"/>
</dbReference>
<keyword evidence="3" id="KW-1185">Reference proteome</keyword>
<dbReference type="RefSeq" id="WP_200592468.1">
    <property type="nucleotide sequence ID" value="NZ_JAEPBG010000005.1"/>
</dbReference>
<evidence type="ECO:0000313" key="2">
    <source>
        <dbReference type="EMBL" id="MBK4735693.1"/>
    </source>
</evidence>
<comment type="caution">
    <text evidence="2">The sequence shown here is derived from an EMBL/GenBank/DDBJ whole genome shotgun (WGS) entry which is preliminary data.</text>
</comment>
<gene>
    <name evidence="2" type="ORF">JJB74_13805</name>
</gene>
<reference evidence="2" key="1">
    <citation type="submission" date="2021-01" db="EMBL/GenBank/DDBJ databases">
        <title>Genome sequence of strain Noviherbaspirillum sp. DKR-6.</title>
        <authorList>
            <person name="Chaudhary D.K."/>
        </authorList>
    </citation>
    <scope>NUCLEOTIDE SEQUENCE</scope>
    <source>
        <strain evidence="2">DKR-6</strain>
    </source>
</reference>
<feature type="domain" description="Flagellar basal body rod protein N-terminal" evidence="1">
    <location>
        <begin position="14"/>
        <end position="41"/>
    </location>
</feature>
<name>A0A934SUT3_9BURK</name>
<evidence type="ECO:0000313" key="3">
    <source>
        <dbReference type="Proteomes" id="UP000622890"/>
    </source>
</evidence>
<keyword evidence="2" id="KW-0966">Cell projection</keyword>
<keyword evidence="2" id="KW-0969">Cilium</keyword>
<evidence type="ECO:0000259" key="1">
    <source>
        <dbReference type="Pfam" id="PF00460"/>
    </source>
</evidence>
<dbReference type="EMBL" id="JAEPBG010000005">
    <property type="protein sequence ID" value="MBK4735693.1"/>
    <property type="molecule type" value="Genomic_DNA"/>
</dbReference>
<accession>A0A934SUT3</accession>
<protein>
    <submittedName>
        <fullName evidence="2">Flagellar basal body protein</fullName>
    </submittedName>
</protein>
<dbReference type="InterPro" id="IPR001444">
    <property type="entry name" value="Flag_bb_rod_N"/>
</dbReference>
<dbReference type="Pfam" id="PF00460">
    <property type="entry name" value="Flg_bb_rod"/>
    <property type="match status" value="1"/>
</dbReference>
<organism evidence="2 3">
    <name type="scientific">Noviherbaspirillum pedocola</name>
    <dbReference type="NCBI Taxonomy" id="2801341"/>
    <lineage>
        <taxon>Bacteria</taxon>
        <taxon>Pseudomonadati</taxon>
        <taxon>Pseudomonadota</taxon>
        <taxon>Betaproteobacteria</taxon>
        <taxon>Burkholderiales</taxon>
        <taxon>Oxalobacteraceae</taxon>
        <taxon>Noviherbaspirillum</taxon>
    </lineage>
</organism>
<proteinExistence type="predicted"/>